<evidence type="ECO:0008006" key="10">
    <source>
        <dbReference type="Google" id="ProtNLM"/>
    </source>
</evidence>
<keyword evidence="7" id="KW-0732">Signal</keyword>
<dbReference type="GeneID" id="19274643"/>
<evidence type="ECO:0000256" key="5">
    <source>
        <dbReference type="PIRSR" id="PIRSR606710-2"/>
    </source>
</evidence>
<accession>W3X317</accession>
<dbReference type="InParanoid" id="W3X317"/>
<evidence type="ECO:0000313" key="8">
    <source>
        <dbReference type="EMBL" id="ETS79777.1"/>
    </source>
</evidence>
<keyword evidence="9" id="KW-1185">Reference proteome</keyword>
<evidence type="ECO:0000256" key="4">
    <source>
        <dbReference type="PIRSR" id="PIRSR606710-1"/>
    </source>
</evidence>
<feature type="site" description="Important for catalytic activity, responsible for pKa modulation of the active site Glu and correct orientation of both the proton donor and substrate" evidence="5">
    <location>
        <position position="159"/>
    </location>
</feature>
<dbReference type="PANTHER" id="PTHR42812:SF5">
    <property type="entry name" value="ENDO-ARABINASE"/>
    <property type="match status" value="1"/>
</dbReference>
<dbReference type="HOGENOM" id="CLU_009397_8_0_1"/>
<evidence type="ECO:0000313" key="9">
    <source>
        <dbReference type="Proteomes" id="UP000030651"/>
    </source>
</evidence>
<name>W3X317_PESFW</name>
<evidence type="ECO:0000256" key="2">
    <source>
        <dbReference type="ARBA" id="ARBA00022801"/>
    </source>
</evidence>
<dbReference type="Gene3D" id="2.115.10.20">
    <property type="entry name" value="Glycosyl hydrolase domain, family 43"/>
    <property type="match status" value="1"/>
</dbReference>
<feature type="signal peptide" evidence="7">
    <location>
        <begin position="1"/>
        <end position="20"/>
    </location>
</feature>
<evidence type="ECO:0000256" key="1">
    <source>
        <dbReference type="ARBA" id="ARBA00009865"/>
    </source>
</evidence>
<dbReference type="SUPFAM" id="SSF75005">
    <property type="entry name" value="Arabinanase/levansucrase/invertase"/>
    <property type="match status" value="1"/>
</dbReference>
<dbReference type="EMBL" id="KI912114">
    <property type="protein sequence ID" value="ETS79777.1"/>
    <property type="molecule type" value="Genomic_DNA"/>
</dbReference>
<dbReference type="RefSeq" id="XP_007836402.1">
    <property type="nucleotide sequence ID" value="XM_007838211.1"/>
</dbReference>
<proteinExistence type="inferred from homology"/>
<dbReference type="InterPro" id="IPR006710">
    <property type="entry name" value="Glyco_hydro_43"/>
</dbReference>
<dbReference type="AlphaFoldDB" id="W3X317"/>
<dbReference type="CDD" id="cd08999">
    <property type="entry name" value="GH43_ABN-like"/>
    <property type="match status" value="1"/>
</dbReference>
<dbReference type="GO" id="GO:0005975">
    <property type="term" value="P:carbohydrate metabolic process"/>
    <property type="evidence" value="ECO:0007669"/>
    <property type="project" value="InterPro"/>
</dbReference>
<sequence length="335" mass="35535">MRIVSSYILASGLLVSAALAAPFDFRRHLIKRAGSPEMEKDFPDPSIMQDSDGQWYAFATAGNGKQVQVAKASAASGPWTYLDQDALPHAGSWTTSKNTWAPDVRLLDDGTYVMYYSGEVKSDTRFHCIGVATAKTVLGPYKAADTPFDCDLSIGGSIDPSGFKDEDGKRYVVYKIDGNSIGHGGSCGNEVAPIVPTPILIQQVDEDGVTKIGTTTQILDRSDADGPLVEAPAILRDSDGLYVLFYSSGCFTESTYNVNYATAPTVLGPYTKSSTPLIKTDDSFGLTAPGGATPTVVGSAIVFHANCNEGRCLFENKIGISDKKVVLDGVDGIGS</sequence>
<dbReference type="OMA" id="DPSFMKA"/>
<feature type="active site" description="Proton acceptor" evidence="4">
    <location>
        <position position="44"/>
    </location>
</feature>
<dbReference type="eggNOG" id="ENOG502S9PF">
    <property type="taxonomic scope" value="Eukaryota"/>
</dbReference>
<evidence type="ECO:0000256" key="7">
    <source>
        <dbReference type="SAM" id="SignalP"/>
    </source>
</evidence>
<dbReference type="GO" id="GO:0004553">
    <property type="term" value="F:hydrolase activity, hydrolyzing O-glycosyl compounds"/>
    <property type="evidence" value="ECO:0007669"/>
    <property type="project" value="InterPro"/>
</dbReference>
<organism evidence="8 9">
    <name type="scientific">Pestalotiopsis fici (strain W106-1 / CGMCC3.15140)</name>
    <dbReference type="NCBI Taxonomy" id="1229662"/>
    <lineage>
        <taxon>Eukaryota</taxon>
        <taxon>Fungi</taxon>
        <taxon>Dikarya</taxon>
        <taxon>Ascomycota</taxon>
        <taxon>Pezizomycotina</taxon>
        <taxon>Sordariomycetes</taxon>
        <taxon>Xylariomycetidae</taxon>
        <taxon>Amphisphaeriales</taxon>
        <taxon>Sporocadaceae</taxon>
        <taxon>Pestalotiopsis</taxon>
    </lineage>
</organism>
<gene>
    <name evidence="8" type="ORF">PFICI_09630</name>
</gene>
<protein>
    <recommendedName>
        <fullName evidence="10">Endo-arabinase</fullName>
    </recommendedName>
</protein>
<keyword evidence="3 6" id="KW-0326">Glycosidase</keyword>
<keyword evidence="2 6" id="KW-0378">Hydrolase</keyword>
<comment type="similarity">
    <text evidence="1 6">Belongs to the glycosyl hydrolase 43 family.</text>
</comment>
<evidence type="ECO:0000256" key="6">
    <source>
        <dbReference type="RuleBase" id="RU361187"/>
    </source>
</evidence>
<dbReference type="Proteomes" id="UP000030651">
    <property type="component" value="Unassembled WGS sequence"/>
</dbReference>
<feature type="active site" description="Proton donor" evidence="4">
    <location>
        <position position="230"/>
    </location>
</feature>
<dbReference type="PANTHER" id="PTHR42812">
    <property type="entry name" value="BETA-XYLOSIDASE"/>
    <property type="match status" value="1"/>
</dbReference>
<reference evidence="9" key="1">
    <citation type="journal article" date="2015" name="BMC Genomics">
        <title>Genomic and transcriptomic analysis of the endophytic fungus Pestalotiopsis fici reveals its lifestyle and high potential for synthesis of natural products.</title>
        <authorList>
            <person name="Wang X."/>
            <person name="Zhang X."/>
            <person name="Liu L."/>
            <person name="Xiang M."/>
            <person name="Wang W."/>
            <person name="Sun X."/>
            <person name="Che Y."/>
            <person name="Guo L."/>
            <person name="Liu G."/>
            <person name="Guo L."/>
            <person name="Wang C."/>
            <person name="Yin W.B."/>
            <person name="Stadler M."/>
            <person name="Zhang X."/>
            <person name="Liu X."/>
        </authorList>
    </citation>
    <scope>NUCLEOTIDE SEQUENCE [LARGE SCALE GENOMIC DNA]</scope>
    <source>
        <strain evidence="9">W106-1 / CGMCC3.15140</strain>
    </source>
</reference>
<dbReference type="KEGG" id="pfy:PFICI_09630"/>
<dbReference type="InterPro" id="IPR051795">
    <property type="entry name" value="Glycosyl_Hydrlase_43"/>
</dbReference>
<feature type="chain" id="PRO_5004835711" description="Endo-arabinase" evidence="7">
    <location>
        <begin position="21"/>
        <end position="335"/>
    </location>
</feature>
<dbReference type="InterPro" id="IPR023296">
    <property type="entry name" value="Glyco_hydro_beta-prop_sf"/>
</dbReference>
<dbReference type="Pfam" id="PF04616">
    <property type="entry name" value="Glyco_hydro_43"/>
    <property type="match status" value="1"/>
</dbReference>
<dbReference type="OrthoDB" id="3879658at2759"/>
<evidence type="ECO:0000256" key="3">
    <source>
        <dbReference type="ARBA" id="ARBA00023295"/>
    </source>
</evidence>